<comment type="caution">
    <text evidence="2">The sequence shown here is derived from an EMBL/GenBank/DDBJ whole genome shotgun (WGS) entry which is preliminary data.</text>
</comment>
<reference evidence="2" key="1">
    <citation type="submission" date="2020-10" db="EMBL/GenBank/DDBJ databases">
        <authorList>
            <person name="Gilroy R."/>
        </authorList>
    </citation>
    <scope>NUCLEOTIDE SEQUENCE</scope>
    <source>
        <strain evidence="2">B1-20833</strain>
    </source>
</reference>
<accession>A0A9D9EPF8</accession>
<keyword evidence="2" id="KW-0378">Hydrolase</keyword>
<dbReference type="SUPFAM" id="SSF53474">
    <property type="entry name" value="alpha/beta-Hydrolases"/>
    <property type="match status" value="1"/>
</dbReference>
<dbReference type="Pfam" id="PF12146">
    <property type="entry name" value="Hydrolase_4"/>
    <property type="match status" value="1"/>
</dbReference>
<evidence type="ECO:0000313" key="3">
    <source>
        <dbReference type="Proteomes" id="UP000823661"/>
    </source>
</evidence>
<dbReference type="GO" id="GO:0052689">
    <property type="term" value="F:carboxylic ester hydrolase activity"/>
    <property type="evidence" value="ECO:0007669"/>
    <property type="project" value="TreeGrafter"/>
</dbReference>
<protein>
    <submittedName>
        <fullName evidence="2">Alpha/beta fold hydrolase</fullName>
    </submittedName>
</protein>
<dbReference type="EMBL" id="JADIMI010000016">
    <property type="protein sequence ID" value="MBO8451632.1"/>
    <property type="molecule type" value="Genomic_DNA"/>
</dbReference>
<sequence length="274" mass="29878">MKYPSFCLRKETREIHPGGKARTIRTWLPGAGGLLRAKIYLPALEEGQKCPAVIVMHGIMTTEDIYPQPVIAKMLQERGVAAVTFDFNGHGCSYGSFSEMTVLNEKEDALKVIEYVSSLPFVKTTGLCGHSQGGVVSALCAGELRERISAVVLMAPAAVCKDDALSGNIMGAEFDPADPPEILKVMMHRLGGNYIRTAQRLDIYGTAALYRGPLCVIHGEKDRTVPVRYGRQFRSVCPQCELHILPEEGHLLNNDRKGVCSIACDFLTKALGLG</sequence>
<organism evidence="2 3">
    <name type="scientific">Candidatus Cryptobacteroides intestinavium</name>
    <dbReference type="NCBI Taxonomy" id="2840766"/>
    <lineage>
        <taxon>Bacteria</taxon>
        <taxon>Pseudomonadati</taxon>
        <taxon>Bacteroidota</taxon>
        <taxon>Bacteroidia</taxon>
        <taxon>Bacteroidales</taxon>
        <taxon>Candidatus Cryptobacteroides</taxon>
    </lineage>
</organism>
<dbReference type="AlphaFoldDB" id="A0A9D9EPF8"/>
<dbReference type="PANTHER" id="PTHR43265:SF1">
    <property type="entry name" value="ESTERASE ESTD"/>
    <property type="match status" value="1"/>
</dbReference>
<dbReference type="Gene3D" id="3.40.50.1820">
    <property type="entry name" value="alpha/beta hydrolase"/>
    <property type="match status" value="1"/>
</dbReference>
<dbReference type="InterPro" id="IPR029058">
    <property type="entry name" value="AB_hydrolase_fold"/>
</dbReference>
<dbReference type="PANTHER" id="PTHR43265">
    <property type="entry name" value="ESTERASE ESTD"/>
    <property type="match status" value="1"/>
</dbReference>
<evidence type="ECO:0000259" key="1">
    <source>
        <dbReference type="Pfam" id="PF12146"/>
    </source>
</evidence>
<name>A0A9D9EPF8_9BACT</name>
<feature type="domain" description="Serine aminopeptidase S33" evidence="1">
    <location>
        <begin position="51"/>
        <end position="162"/>
    </location>
</feature>
<proteinExistence type="predicted"/>
<dbReference type="InterPro" id="IPR022742">
    <property type="entry name" value="Hydrolase_4"/>
</dbReference>
<reference evidence="2" key="2">
    <citation type="journal article" date="2021" name="PeerJ">
        <title>Extensive microbial diversity within the chicken gut microbiome revealed by metagenomics and culture.</title>
        <authorList>
            <person name="Gilroy R."/>
            <person name="Ravi A."/>
            <person name="Getino M."/>
            <person name="Pursley I."/>
            <person name="Horton D.L."/>
            <person name="Alikhan N.F."/>
            <person name="Baker D."/>
            <person name="Gharbi K."/>
            <person name="Hall N."/>
            <person name="Watson M."/>
            <person name="Adriaenssens E.M."/>
            <person name="Foster-Nyarko E."/>
            <person name="Jarju S."/>
            <person name="Secka A."/>
            <person name="Antonio M."/>
            <person name="Oren A."/>
            <person name="Chaudhuri R.R."/>
            <person name="La Ragione R."/>
            <person name="Hildebrand F."/>
            <person name="Pallen M.J."/>
        </authorList>
    </citation>
    <scope>NUCLEOTIDE SEQUENCE</scope>
    <source>
        <strain evidence="2">B1-20833</strain>
    </source>
</reference>
<evidence type="ECO:0000313" key="2">
    <source>
        <dbReference type="EMBL" id="MBO8451632.1"/>
    </source>
</evidence>
<dbReference type="Proteomes" id="UP000823661">
    <property type="component" value="Unassembled WGS sequence"/>
</dbReference>
<dbReference type="InterPro" id="IPR053145">
    <property type="entry name" value="AB_hydrolase_Est10"/>
</dbReference>
<gene>
    <name evidence="2" type="ORF">IAC06_01940</name>
</gene>